<proteinExistence type="predicted"/>
<gene>
    <name evidence="1" type="ORF">B5K06_26815</name>
</gene>
<dbReference type="Proteomes" id="UP000254939">
    <property type="component" value="Unassembled WGS sequence"/>
</dbReference>
<protein>
    <submittedName>
        <fullName evidence="1">Uncharacterized protein</fullName>
    </submittedName>
</protein>
<evidence type="ECO:0000313" key="1">
    <source>
        <dbReference type="EMBL" id="RDJ04645.1"/>
    </source>
</evidence>
<comment type="caution">
    <text evidence="1">The sequence shown here is derived from an EMBL/GenBank/DDBJ whole genome shotgun (WGS) entry which is preliminary data.</text>
</comment>
<name>A0A370KHE9_9HYPH</name>
<evidence type="ECO:0000313" key="2">
    <source>
        <dbReference type="Proteomes" id="UP000254939"/>
    </source>
</evidence>
<organism evidence="1 2">
    <name type="scientific">Rhizobium grahamii</name>
    <dbReference type="NCBI Taxonomy" id="1120045"/>
    <lineage>
        <taxon>Bacteria</taxon>
        <taxon>Pseudomonadati</taxon>
        <taxon>Pseudomonadota</taxon>
        <taxon>Alphaproteobacteria</taxon>
        <taxon>Hyphomicrobiales</taxon>
        <taxon>Rhizobiaceae</taxon>
        <taxon>Rhizobium/Agrobacterium group</taxon>
        <taxon>Rhizobium</taxon>
    </lineage>
</organism>
<sequence length="60" mass="7084">MERNRAFKVEVVPLRSQYLVTVEENDAVTDREIFSSREAAEEYKNDQVRRLTSKYATMGR</sequence>
<dbReference type="AlphaFoldDB" id="A0A370KHE9"/>
<dbReference type="RefSeq" id="WP_016558371.1">
    <property type="nucleotide sequence ID" value="NZ_KZ857266.1"/>
</dbReference>
<dbReference type="EMBL" id="NAAC01000037">
    <property type="protein sequence ID" value="RDJ04645.1"/>
    <property type="molecule type" value="Genomic_DNA"/>
</dbReference>
<reference evidence="1 2" key="1">
    <citation type="submission" date="2017-03" db="EMBL/GenBank/DDBJ databases">
        <title>Genome analysis of Rhizobial strains effectives or ineffectives for nitrogen fixation isolated from bean seeds.</title>
        <authorList>
            <person name="Peralta H."/>
            <person name="Aguilar-Vera A."/>
            <person name="Mora Y."/>
            <person name="Vargas-Lagunas C."/>
            <person name="Girard L."/>
            <person name="Mora J."/>
        </authorList>
    </citation>
    <scope>NUCLEOTIDE SEQUENCE [LARGE SCALE GENOMIC DNA]</scope>
    <source>
        <strain evidence="1 2">CCGM3</strain>
    </source>
</reference>
<accession>A0A370KHE9</accession>